<comment type="subcellular location">
    <subcellularLocation>
        <location evidence="1">Cell membrane</location>
        <topology evidence="1">Multi-pass membrane protein</topology>
    </subcellularLocation>
</comment>
<keyword evidence="3 6" id="KW-0812">Transmembrane</keyword>
<dbReference type="OrthoDB" id="1451596at2"/>
<feature type="transmembrane region" description="Helical" evidence="6">
    <location>
        <begin position="685"/>
        <end position="707"/>
    </location>
</feature>
<keyword evidence="5 6" id="KW-0472">Membrane</keyword>
<feature type="domain" description="ABC3 transporter permease C-terminal" evidence="7">
    <location>
        <begin position="296"/>
        <end position="413"/>
    </location>
</feature>
<reference evidence="10" key="1">
    <citation type="submission" date="2015-01" db="EMBL/GenBank/DDBJ databases">
        <title>Flavisolibacter sp./LCS9/ whole genome sequencing.</title>
        <authorList>
            <person name="Kim M.K."/>
            <person name="Srinivasan S."/>
            <person name="Lee J.-J."/>
        </authorList>
    </citation>
    <scope>NUCLEOTIDE SEQUENCE [LARGE SCALE GENOMIC DNA]</scope>
    <source>
        <strain evidence="10">LCS9</strain>
    </source>
</reference>
<feature type="transmembrane region" description="Helical" evidence="6">
    <location>
        <begin position="21"/>
        <end position="41"/>
    </location>
</feature>
<evidence type="ECO:0000259" key="8">
    <source>
        <dbReference type="Pfam" id="PF12704"/>
    </source>
</evidence>
<keyword evidence="10" id="KW-1185">Reference proteome</keyword>
<feature type="transmembrane region" description="Helical" evidence="6">
    <location>
        <begin position="765"/>
        <end position="788"/>
    </location>
</feature>
<feature type="transmembrane region" description="Helical" evidence="6">
    <location>
        <begin position="346"/>
        <end position="367"/>
    </location>
</feature>
<organism evidence="9 10">
    <name type="scientific">Flavisolibacter tropicus</name>
    <dbReference type="NCBI Taxonomy" id="1492898"/>
    <lineage>
        <taxon>Bacteria</taxon>
        <taxon>Pseudomonadati</taxon>
        <taxon>Bacteroidota</taxon>
        <taxon>Chitinophagia</taxon>
        <taxon>Chitinophagales</taxon>
        <taxon>Chitinophagaceae</taxon>
        <taxon>Flavisolibacter</taxon>
    </lineage>
</organism>
<keyword evidence="4 6" id="KW-1133">Transmembrane helix</keyword>
<dbReference type="Proteomes" id="UP000077177">
    <property type="component" value="Chromosome"/>
</dbReference>
<dbReference type="EMBL" id="CP011390">
    <property type="protein sequence ID" value="ANE49740.1"/>
    <property type="molecule type" value="Genomic_DNA"/>
</dbReference>
<evidence type="ECO:0000256" key="3">
    <source>
        <dbReference type="ARBA" id="ARBA00022692"/>
    </source>
</evidence>
<dbReference type="PANTHER" id="PTHR30572">
    <property type="entry name" value="MEMBRANE COMPONENT OF TRANSPORTER-RELATED"/>
    <property type="match status" value="1"/>
</dbReference>
<feature type="domain" description="MacB-like periplasmic core" evidence="8">
    <location>
        <begin position="20"/>
        <end position="247"/>
    </location>
</feature>
<feature type="transmembrane region" description="Helical" evidence="6">
    <location>
        <begin position="387"/>
        <end position="414"/>
    </location>
</feature>
<dbReference type="RefSeq" id="WP_066401875.1">
    <property type="nucleotide sequence ID" value="NZ_CP011390.1"/>
</dbReference>
<dbReference type="KEGG" id="fla:SY85_03770"/>
<evidence type="ECO:0000256" key="1">
    <source>
        <dbReference type="ARBA" id="ARBA00004651"/>
    </source>
</evidence>
<feature type="transmembrane region" description="Helical" evidence="6">
    <location>
        <begin position="435"/>
        <end position="454"/>
    </location>
</feature>
<reference evidence="9 10" key="2">
    <citation type="journal article" date="2016" name="Int. J. Syst. Evol. Microbiol.">
        <title>Flavisolibacter tropicus sp. nov., isolated from tropical soil.</title>
        <authorList>
            <person name="Lee J.J."/>
            <person name="Kang M.S."/>
            <person name="Kim G.S."/>
            <person name="Lee C.S."/>
            <person name="Lim S."/>
            <person name="Lee J."/>
            <person name="Roh S.H."/>
            <person name="Kang H."/>
            <person name="Ha J.M."/>
            <person name="Bae S."/>
            <person name="Jung H.Y."/>
            <person name="Kim M.K."/>
        </authorList>
    </citation>
    <scope>NUCLEOTIDE SEQUENCE [LARGE SCALE GENOMIC DNA]</scope>
    <source>
        <strain evidence="9 10">LCS9</strain>
    </source>
</reference>
<dbReference type="GO" id="GO:0022857">
    <property type="term" value="F:transmembrane transporter activity"/>
    <property type="evidence" value="ECO:0007669"/>
    <property type="project" value="TreeGrafter"/>
</dbReference>
<proteinExistence type="predicted"/>
<evidence type="ECO:0000313" key="9">
    <source>
        <dbReference type="EMBL" id="ANE49740.1"/>
    </source>
</evidence>
<dbReference type="Pfam" id="PF02687">
    <property type="entry name" value="FtsX"/>
    <property type="match status" value="2"/>
</dbReference>
<feature type="domain" description="ABC3 transporter permease C-terminal" evidence="7">
    <location>
        <begin position="685"/>
        <end position="798"/>
    </location>
</feature>
<dbReference type="InterPro" id="IPR050250">
    <property type="entry name" value="Macrolide_Exporter_MacB"/>
</dbReference>
<evidence type="ECO:0008006" key="11">
    <source>
        <dbReference type="Google" id="ProtNLM"/>
    </source>
</evidence>
<dbReference type="AlphaFoldDB" id="A0A172TRT2"/>
<evidence type="ECO:0000256" key="4">
    <source>
        <dbReference type="ARBA" id="ARBA00022989"/>
    </source>
</evidence>
<protein>
    <recommendedName>
        <fullName evidence="11">ABC transporter permease</fullName>
    </recommendedName>
</protein>
<feature type="transmembrane region" description="Helical" evidence="6">
    <location>
        <begin position="290"/>
        <end position="312"/>
    </location>
</feature>
<dbReference type="InterPro" id="IPR025857">
    <property type="entry name" value="MacB_PCD"/>
</dbReference>
<evidence type="ECO:0000256" key="2">
    <source>
        <dbReference type="ARBA" id="ARBA00022475"/>
    </source>
</evidence>
<dbReference type="GO" id="GO:0005886">
    <property type="term" value="C:plasma membrane"/>
    <property type="evidence" value="ECO:0007669"/>
    <property type="project" value="UniProtKB-SubCell"/>
</dbReference>
<gene>
    <name evidence="9" type="ORF">SY85_03770</name>
</gene>
<dbReference type="Pfam" id="PF12704">
    <property type="entry name" value="MacB_PCD"/>
    <property type="match status" value="1"/>
</dbReference>
<evidence type="ECO:0000256" key="6">
    <source>
        <dbReference type="SAM" id="Phobius"/>
    </source>
</evidence>
<dbReference type="PANTHER" id="PTHR30572:SF18">
    <property type="entry name" value="ABC-TYPE MACROLIDE FAMILY EXPORT SYSTEM PERMEASE COMPONENT 2"/>
    <property type="match status" value="1"/>
</dbReference>
<sequence>MFFRNIKQIFRSLWRHKSFTLINLLGLSIGIAAVVIIFLIVKHENSFDKFLGDRNSIYRVVTKQSREDKIEYEAETPYPTARFLRNEMASMPITQIHFSDNANVRIGNQDPFEEKNIIFADSLFFSVFDFSGIEKFWLKGNQAKALNAPRQAVLTATTAKRYFGDQDPLGQIIRIDNKVDVQVVGLIKDIPAATHLPITMLLSLGTLTTEFMGGLDPDNWNFTSNGYTYVRLQNINAVASVNSALAAIVKKYGAEERDRNKQMYLQPLSEVHFDTTFENSNPTYTVSKKYLTMLWLLGCFIVLIACVNYINLSTSQAFTKAKEVGVRKSIGASKGQLFLYYMQETVIVTLIAAIIGFVVAGLTLPYVNTILNKSLSFNQLIDLSFLSGALLALLVVSLLSGAYPALVLAGFNPITALKNQLNIPSKQSTLLRKGLVVFQFATSIALIICTIIIARQMDYFHQKKLGFNKEAVVEIPLPDSDSAKIESFRNALQTQAGIQNITFCLGAPVSDNGISVGLRAPQLPSNIEYTAKVIPCDKEYIKAYQMKLRAGRWFLSSEEKNIGSAVVVNTAMIKTLGYKKPEEAIGKIIELGLNNIRPIIIGVTEDFHTTSLHDEIKPVVLTPFPPFYYAAGIRMNPGNMHQILSKIEQAWKKIYPESVYTFSFIDDALATLYEQETKDYNLFKAFSVISIFICCIGLWGLITFIVVRKTKEIGIRKVLGSSVHSIVFLLSRDFIKLVALALLIASPIAWYFMNQWLQDFVYRIHISWWMFLMAGLVAMLIALVSISFQTVKAAKANPVKNLRTE</sequence>
<dbReference type="InterPro" id="IPR003838">
    <property type="entry name" value="ABC3_permease_C"/>
</dbReference>
<evidence type="ECO:0000256" key="5">
    <source>
        <dbReference type="ARBA" id="ARBA00023136"/>
    </source>
</evidence>
<feature type="transmembrane region" description="Helical" evidence="6">
    <location>
        <begin position="734"/>
        <end position="753"/>
    </location>
</feature>
<dbReference type="STRING" id="1492898.SY85_03770"/>
<evidence type="ECO:0000259" key="7">
    <source>
        <dbReference type="Pfam" id="PF02687"/>
    </source>
</evidence>
<name>A0A172TRT2_9BACT</name>
<keyword evidence="2" id="KW-1003">Cell membrane</keyword>
<evidence type="ECO:0000313" key="10">
    <source>
        <dbReference type="Proteomes" id="UP000077177"/>
    </source>
</evidence>
<accession>A0A172TRT2</accession>
<dbReference type="PATRIC" id="fig|1492898.3.peg.823"/>